<dbReference type="OrthoDB" id="9780180at2"/>
<proteinExistence type="predicted"/>
<feature type="chain" id="PRO_5019205903" evidence="1">
    <location>
        <begin position="32"/>
        <end position="359"/>
    </location>
</feature>
<dbReference type="SUPFAM" id="SSF53850">
    <property type="entry name" value="Periplasmic binding protein-like II"/>
    <property type="match status" value="1"/>
</dbReference>
<reference evidence="3" key="1">
    <citation type="submission" date="2014-10" db="EMBL/GenBank/DDBJ databases">
        <title>Massilia sp. genome.</title>
        <authorList>
            <person name="Xu B."/>
            <person name="Dai L."/>
            <person name="Huang Z."/>
        </authorList>
    </citation>
    <scope>NUCLEOTIDE SEQUENCE [LARGE SCALE GENOMIC DNA]</scope>
    <source>
        <strain evidence="3">CFS-1</strain>
    </source>
</reference>
<evidence type="ECO:0000259" key="2">
    <source>
        <dbReference type="Pfam" id="PF09084"/>
    </source>
</evidence>
<dbReference type="AlphaFoldDB" id="A0A422QQ87"/>
<dbReference type="Gene3D" id="3.40.190.10">
    <property type="entry name" value="Periplasmic binding protein-like II"/>
    <property type="match status" value="2"/>
</dbReference>
<feature type="signal peptide" evidence="1">
    <location>
        <begin position="1"/>
        <end position="31"/>
    </location>
</feature>
<comment type="caution">
    <text evidence="3">The sequence shown here is derived from an EMBL/GenBank/DDBJ whole genome shotgun (WGS) entry which is preliminary data.</text>
</comment>
<evidence type="ECO:0000256" key="1">
    <source>
        <dbReference type="SAM" id="SignalP"/>
    </source>
</evidence>
<sequence length="359" mass="39060">MPVPPFSQRRRLVGLSAALMPVLLSATQARAAEPLPAALRIAAVSRTGTSGKTLFAGSSALVQEQGWLAAELGKLGVKLQWVPVTTNSVAVQVNEAFANKSIDFAQYGDLPSIIANASGLRTQLVVPGGSMNNTYLVVPADSSARSIKDLKGKKIALHRGRPWEFPFSRLLAANGMTQKDVRILNLNPQAGASAVASGSADAFFTLSDAFLLEDKKVGKIIWSSKQAPQDWKMRAELWGDSAFLQKHPRLAQLVATAYVKAHQSVIGESGRENYIRHEVAAGHARSLIEREWEGDNTDWNTRWAPLFTPELRAHYAAGAAYAQQARLIGRPLDTTNLYAPQFVEQALAELKLQNLWASR</sequence>
<dbReference type="PANTHER" id="PTHR30024:SF21">
    <property type="entry name" value="ABC TRANSPORTER SUBSTRATE-BINDING PROTEIN"/>
    <property type="match status" value="1"/>
</dbReference>
<dbReference type="PANTHER" id="PTHR30024">
    <property type="entry name" value="ALIPHATIC SULFONATES-BINDING PROTEIN-RELATED"/>
    <property type="match status" value="1"/>
</dbReference>
<name>A0A422QQ87_9BURK</name>
<feature type="domain" description="SsuA/THI5-like" evidence="2">
    <location>
        <begin position="90"/>
        <end position="265"/>
    </location>
</feature>
<evidence type="ECO:0000313" key="3">
    <source>
        <dbReference type="EMBL" id="RNF32189.1"/>
    </source>
</evidence>
<keyword evidence="4" id="KW-1185">Reference proteome</keyword>
<protein>
    <submittedName>
        <fullName evidence="3">Nitrate ABC transporter substrate-binding protein</fullName>
    </submittedName>
</protein>
<organism evidence="3 4">
    <name type="scientific">Massilia aurea</name>
    <dbReference type="NCBI Taxonomy" id="373040"/>
    <lineage>
        <taxon>Bacteria</taxon>
        <taxon>Pseudomonadati</taxon>
        <taxon>Pseudomonadota</taxon>
        <taxon>Betaproteobacteria</taxon>
        <taxon>Burkholderiales</taxon>
        <taxon>Oxalobacteraceae</taxon>
        <taxon>Telluria group</taxon>
        <taxon>Massilia</taxon>
    </lineage>
</organism>
<accession>A0A422QQ87</accession>
<dbReference type="Pfam" id="PF09084">
    <property type="entry name" value="NMT1"/>
    <property type="match status" value="1"/>
</dbReference>
<dbReference type="RefSeq" id="WP_123068082.1">
    <property type="nucleotide sequence ID" value="NZ_JSAB01000025.1"/>
</dbReference>
<gene>
    <name evidence="3" type="ORF">NM04_03080</name>
</gene>
<keyword evidence="1" id="KW-0732">Signal</keyword>
<dbReference type="InterPro" id="IPR015168">
    <property type="entry name" value="SsuA/THI5"/>
</dbReference>
<dbReference type="Proteomes" id="UP000283254">
    <property type="component" value="Unassembled WGS sequence"/>
</dbReference>
<evidence type="ECO:0000313" key="4">
    <source>
        <dbReference type="Proteomes" id="UP000283254"/>
    </source>
</evidence>
<dbReference type="EMBL" id="JSAB01000025">
    <property type="protein sequence ID" value="RNF32189.1"/>
    <property type="molecule type" value="Genomic_DNA"/>
</dbReference>